<dbReference type="InterPro" id="IPR000796">
    <property type="entry name" value="Asp_trans"/>
</dbReference>
<dbReference type="GO" id="GO:0030170">
    <property type="term" value="F:pyridoxal phosphate binding"/>
    <property type="evidence" value="ECO:0007669"/>
    <property type="project" value="InterPro"/>
</dbReference>
<dbReference type="EMBL" id="CP064942">
    <property type="protein sequence ID" value="QPH54479.1"/>
    <property type="molecule type" value="Genomic_DNA"/>
</dbReference>
<dbReference type="PRINTS" id="PR00799">
    <property type="entry name" value="TRANSAMINASE"/>
</dbReference>
<dbReference type="PROSITE" id="PS00105">
    <property type="entry name" value="AA_TRANSFER_CLASS_1"/>
    <property type="match status" value="1"/>
</dbReference>
<name>A0A7S9LSH2_9RHOB</name>
<dbReference type="RefSeq" id="WP_196103688.1">
    <property type="nucleotide sequence ID" value="NZ_CP064942.1"/>
</dbReference>
<dbReference type="Pfam" id="PF00155">
    <property type="entry name" value="Aminotran_1_2"/>
    <property type="match status" value="1"/>
</dbReference>
<dbReference type="NCBIfam" id="NF006719">
    <property type="entry name" value="PRK09257.1"/>
    <property type="match status" value="1"/>
</dbReference>
<dbReference type="AlphaFoldDB" id="A0A7S9LSH2"/>
<evidence type="ECO:0000256" key="5">
    <source>
        <dbReference type="ARBA" id="ARBA00022679"/>
    </source>
</evidence>
<sequence>MFATLPEPQPDAIIALMAAFAADPRDGKVDLGVGVYKDDHGNTPVMRAVRVAEQRLHDKQTTKTYTKLAGDPAFVAAMQKLALGETPDRLAGAAAPGGTGALRVLFELIARAAPGARFHISDPSWPNHAAMLKAMDKAPGAYPYFDAETRGVRFEEMLAYVNGLGTDDVVILHGCCHNPTGANLTLDQWQQLTDSAVEKGWLPLIDLAYQGLGDGLEEDVQGVRHMAARLPRLMIAQSCSKNFGLYRDRAGCATVQCADADEQAKVQATLASVNRLLYSFSPDHGAALVEIILNDPELRADWEAELTEMRGRINGLREGLAEALRQETNSDRFDFIRQHRGMFSRLGATKEQVEQVREEAGIYMVTDSRMNIAGLTQDKLRDFARAAAAAGV</sequence>
<dbReference type="Gene3D" id="3.40.640.10">
    <property type="entry name" value="Type I PLP-dependent aspartate aminotransferase-like (Major domain)"/>
    <property type="match status" value="1"/>
</dbReference>
<organism evidence="9 10">
    <name type="scientific">Pontivivens ytuae</name>
    <dbReference type="NCBI Taxonomy" id="2789856"/>
    <lineage>
        <taxon>Bacteria</taxon>
        <taxon>Pseudomonadati</taxon>
        <taxon>Pseudomonadota</taxon>
        <taxon>Alphaproteobacteria</taxon>
        <taxon>Rhodobacterales</taxon>
        <taxon>Paracoccaceae</taxon>
        <taxon>Pontivivens</taxon>
    </lineage>
</organism>
<gene>
    <name evidence="9" type="ORF">I0K15_01470</name>
</gene>
<dbReference type="KEGG" id="poz:I0K15_01470"/>
<dbReference type="GO" id="GO:0042802">
    <property type="term" value="F:identical protein binding"/>
    <property type="evidence" value="ECO:0007669"/>
    <property type="project" value="TreeGrafter"/>
</dbReference>
<dbReference type="Proteomes" id="UP000594800">
    <property type="component" value="Chromosome"/>
</dbReference>
<dbReference type="InterPro" id="IPR004838">
    <property type="entry name" value="NHTrfase_class1_PyrdxlP-BS"/>
</dbReference>
<protein>
    <recommendedName>
        <fullName evidence="7">Aminotransferase</fullName>
        <ecNumber evidence="7">2.6.1.-</ecNumber>
    </recommendedName>
</protein>
<reference evidence="9 10" key="1">
    <citation type="submission" date="2020-11" db="EMBL/GenBank/DDBJ databases">
        <title>Description of Pontivivens ytuae sp. nov. isolated from deep sea sediment of Mariana Trench.</title>
        <authorList>
            <person name="Wang Z."/>
            <person name="Sun Q.-L."/>
            <person name="Xu X.-D."/>
            <person name="Tang Y.-Z."/>
            <person name="Zhang J."/>
        </authorList>
    </citation>
    <scope>NUCLEOTIDE SEQUENCE [LARGE SCALE GENOMIC DNA]</scope>
    <source>
        <strain evidence="9 10">MT2928</strain>
    </source>
</reference>
<comment type="subunit">
    <text evidence="3">Homodimer.</text>
</comment>
<accession>A0A7S9LSH2</accession>
<evidence type="ECO:0000256" key="4">
    <source>
        <dbReference type="ARBA" id="ARBA00022576"/>
    </source>
</evidence>
<feature type="domain" description="Aminotransferase class I/classII large" evidence="8">
    <location>
        <begin position="28"/>
        <end position="385"/>
    </location>
</feature>
<evidence type="ECO:0000256" key="3">
    <source>
        <dbReference type="ARBA" id="ARBA00011738"/>
    </source>
</evidence>
<keyword evidence="4 7" id="KW-0032">Aminotransferase</keyword>
<evidence type="ECO:0000256" key="7">
    <source>
        <dbReference type="RuleBase" id="RU000481"/>
    </source>
</evidence>
<evidence type="ECO:0000313" key="10">
    <source>
        <dbReference type="Proteomes" id="UP000594800"/>
    </source>
</evidence>
<evidence type="ECO:0000256" key="2">
    <source>
        <dbReference type="ARBA" id="ARBA00007441"/>
    </source>
</evidence>
<comment type="cofactor">
    <cofactor evidence="1 7">
        <name>pyridoxal 5'-phosphate</name>
        <dbReference type="ChEBI" id="CHEBI:597326"/>
    </cofactor>
</comment>
<dbReference type="GO" id="GO:0004069">
    <property type="term" value="F:L-aspartate:2-oxoglutarate aminotransferase activity"/>
    <property type="evidence" value="ECO:0007669"/>
    <property type="project" value="TreeGrafter"/>
</dbReference>
<evidence type="ECO:0000313" key="9">
    <source>
        <dbReference type="EMBL" id="QPH54479.1"/>
    </source>
</evidence>
<dbReference type="GO" id="GO:0033585">
    <property type="term" value="P:L-phenylalanine biosynthetic process from chorismate via phenylpyruvate"/>
    <property type="evidence" value="ECO:0007669"/>
    <property type="project" value="TreeGrafter"/>
</dbReference>
<dbReference type="InterPro" id="IPR015422">
    <property type="entry name" value="PyrdxlP-dep_Trfase_small"/>
</dbReference>
<comment type="similarity">
    <text evidence="2 7">Belongs to the class-I pyridoxal-phosphate-dependent aminotransferase family.</text>
</comment>
<dbReference type="GO" id="GO:0004838">
    <property type="term" value="F:L-tyrosine-2-oxoglutarate transaminase activity"/>
    <property type="evidence" value="ECO:0007669"/>
    <property type="project" value="TreeGrafter"/>
</dbReference>
<keyword evidence="5 7" id="KW-0808">Transferase</keyword>
<dbReference type="Gene3D" id="3.90.1150.10">
    <property type="entry name" value="Aspartate Aminotransferase, domain 1"/>
    <property type="match status" value="1"/>
</dbReference>
<dbReference type="CDD" id="cd00609">
    <property type="entry name" value="AAT_like"/>
    <property type="match status" value="1"/>
</dbReference>
<evidence type="ECO:0000259" key="8">
    <source>
        <dbReference type="Pfam" id="PF00155"/>
    </source>
</evidence>
<evidence type="ECO:0000256" key="1">
    <source>
        <dbReference type="ARBA" id="ARBA00001933"/>
    </source>
</evidence>
<dbReference type="SUPFAM" id="SSF53383">
    <property type="entry name" value="PLP-dependent transferases"/>
    <property type="match status" value="1"/>
</dbReference>
<dbReference type="PANTHER" id="PTHR11879">
    <property type="entry name" value="ASPARTATE AMINOTRANSFERASE"/>
    <property type="match status" value="1"/>
</dbReference>
<proteinExistence type="inferred from homology"/>
<dbReference type="EC" id="2.6.1.-" evidence="7"/>
<dbReference type="InterPro" id="IPR004839">
    <property type="entry name" value="Aminotransferase_I/II_large"/>
</dbReference>
<dbReference type="InterPro" id="IPR015424">
    <property type="entry name" value="PyrdxlP-dep_Trfase"/>
</dbReference>
<keyword evidence="6" id="KW-0663">Pyridoxal phosphate</keyword>
<evidence type="ECO:0000256" key="6">
    <source>
        <dbReference type="ARBA" id="ARBA00022898"/>
    </source>
</evidence>
<keyword evidence="10" id="KW-1185">Reference proteome</keyword>
<dbReference type="GO" id="GO:0005829">
    <property type="term" value="C:cytosol"/>
    <property type="evidence" value="ECO:0007669"/>
    <property type="project" value="TreeGrafter"/>
</dbReference>
<dbReference type="InterPro" id="IPR015421">
    <property type="entry name" value="PyrdxlP-dep_Trfase_major"/>
</dbReference>
<dbReference type="PANTHER" id="PTHR11879:SF22">
    <property type="entry name" value="ASPARTATE AMINOTRANSFERASE, MITOCHONDRIAL"/>
    <property type="match status" value="1"/>
</dbReference>